<dbReference type="Proteomes" id="UP000319663">
    <property type="component" value="Unassembled WGS sequence"/>
</dbReference>
<organism evidence="1 2">
    <name type="scientific">Monascus purpureus</name>
    <name type="common">Red mold</name>
    <name type="synonym">Monascus anka</name>
    <dbReference type="NCBI Taxonomy" id="5098"/>
    <lineage>
        <taxon>Eukaryota</taxon>
        <taxon>Fungi</taxon>
        <taxon>Dikarya</taxon>
        <taxon>Ascomycota</taxon>
        <taxon>Pezizomycotina</taxon>
        <taxon>Eurotiomycetes</taxon>
        <taxon>Eurotiomycetidae</taxon>
        <taxon>Eurotiales</taxon>
        <taxon>Aspergillaceae</taxon>
        <taxon>Monascus</taxon>
    </lineage>
</organism>
<comment type="caution">
    <text evidence="1">The sequence shown here is derived from an EMBL/GenBank/DDBJ whole genome shotgun (WGS) entry which is preliminary data.</text>
</comment>
<sequence>MDYPLFCMKFPDLWSPVRTAGGDNGRRISKSRRRQGNLVWLVPSKSKRTRVHIRIYVSNAETSIVDTHARTMVAGSAPSATGGVQTSLLGWEYLFPSNIKRM</sequence>
<keyword evidence="2" id="KW-1185">Reference proteome</keyword>
<accession>A0A507QSE2</accession>
<evidence type="ECO:0000313" key="1">
    <source>
        <dbReference type="EMBL" id="TQB70744.1"/>
    </source>
</evidence>
<protein>
    <submittedName>
        <fullName evidence="1">Uncharacterized protein</fullName>
    </submittedName>
</protein>
<dbReference type="EMBL" id="VIFY01000097">
    <property type="protein sequence ID" value="TQB70744.1"/>
    <property type="molecule type" value="Genomic_DNA"/>
</dbReference>
<dbReference type="AlphaFoldDB" id="A0A507QSE2"/>
<proteinExistence type="predicted"/>
<name>A0A507QSE2_MONPU</name>
<reference evidence="1 2" key="1">
    <citation type="submission" date="2019-06" db="EMBL/GenBank/DDBJ databases">
        <title>Wine fermentation using esterase from Monascus purpureus.</title>
        <authorList>
            <person name="Geng C."/>
            <person name="Zhang Y."/>
        </authorList>
    </citation>
    <scope>NUCLEOTIDE SEQUENCE [LARGE SCALE GENOMIC DNA]</scope>
    <source>
        <strain evidence="1">HQ1</strain>
    </source>
</reference>
<gene>
    <name evidence="1" type="ORF">MPDQ_008155</name>
</gene>
<evidence type="ECO:0000313" key="2">
    <source>
        <dbReference type="Proteomes" id="UP000319663"/>
    </source>
</evidence>